<feature type="transmembrane region" description="Helical" evidence="6">
    <location>
        <begin position="104"/>
        <end position="123"/>
    </location>
</feature>
<evidence type="ECO:0000256" key="6">
    <source>
        <dbReference type="RuleBase" id="RU004379"/>
    </source>
</evidence>
<feature type="transmembrane region" description="Helical" evidence="6">
    <location>
        <begin position="7"/>
        <end position="25"/>
    </location>
</feature>
<dbReference type="PANTHER" id="PTHR23291:SF50">
    <property type="entry name" value="PROTEIN LIFEGUARD 4"/>
    <property type="match status" value="1"/>
</dbReference>
<keyword evidence="3 6" id="KW-0812">Transmembrane</keyword>
<feature type="transmembrane region" description="Helical" evidence="6">
    <location>
        <begin position="45"/>
        <end position="67"/>
    </location>
</feature>
<feature type="transmembrane region" description="Helical" evidence="6">
    <location>
        <begin position="199"/>
        <end position="220"/>
    </location>
</feature>
<feature type="transmembrane region" description="Helical" evidence="6">
    <location>
        <begin position="135"/>
        <end position="154"/>
    </location>
</feature>
<dbReference type="EMBL" id="RGMI01000205">
    <property type="protein sequence ID" value="NCU50867.1"/>
    <property type="molecule type" value="Genomic_DNA"/>
</dbReference>
<evidence type="ECO:0000256" key="5">
    <source>
        <dbReference type="ARBA" id="ARBA00023136"/>
    </source>
</evidence>
<reference evidence="7" key="1">
    <citation type="submission" date="2018-10" db="EMBL/GenBank/DDBJ databases">
        <title>Iterative Subtractive Binning of Freshwater Chronoseries Metagenomes Recovers Nearly Complete Genomes from over Four Hundred Novel Species.</title>
        <authorList>
            <person name="Rodriguez-R L.M."/>
            <person name="Tsementzi D."/>
            <person name="Luo C."/>
            <person name="Konstantinidis K.T."/>
        </authorList>
    </citation>
    <scope>NUCLEOTIDE SEQUENCE</scope>
    <source>
        <strain evidence="7">WB7_6_001</strain>
        <strain evidence="8">WB8_1A_003</strain>
        <strain evidence="9">WB8_2A_004</strain>
    </source>
</reference>
<feature type="transmembrane region" description="Helical" evidence="6">
    <location>
        <begin position="79"/>
        <end position="98"/>
    </location>
</feature>
<proteinExistence type="inferred from homology"/>
<dbReference type="CDD" id="cd10432">
    <property type="entry name" value="BI-1-like_bacterial"/>
    <property type="match status" value="1"/>
</dbReference>
<dbReference type="GO" id="GO:0005886">
    <property type="term" value="C:plasma membrane"/>
    <property type="evidence" value="ECO:0007669"/>
    <property type="project" value="TreeGrafter"/>
</dbReference>
<protein>
    <submittedName>
        <fullName evidence="7">Bax inhibitor-1/YccA family protein</fullName>
    </submittedName>
</protein>
<comment type="similarity">
    <text evidence="2 6">Belongs to the BI1 family.</text>
</comment>
<evidence type="ECO:0000256" key="1">
    <source>
        <dbReference type="ARBA" id="ARBA00004141"/>
    </source>
</evidence>
<keyword evidence="5 6" id="KW-0472">Membrane</keyword>
<dbReference type="Proteomes" id="UP000699985">
    <property type="component" value="Unassembled WGS sequence"/>
</dbReference>
<evidence type="ECO:0000256" key="2">
    <source>
        <dbReference type="ARBA" id="ARBA00010350"/>
    </source>
</evidence>
<evidence type="ECO:0000313" key="7">
    <source>
        <dbReference type="EMBL" id="NBN87563.1"/>
    </source>
</evidence>
<dbReference type="Proteomes" id="UP000713222">
    <property type="component" value="Unassembled WGS sequence"/>
</dbReference>
<organism evidence="7 10">
    <name type="scientific">Candidatus Fonsibacter lacus</name>
    <dbReference type="NCBI Taxonomy" id="2576439"/>
    <lineage>
        <taxon>Bacteria</taxon>
        <taxon>Pseudomonadati</taxon>
        <taxon>Pseudomonadota</taxon>
        <taxon>Alphaproteobacteria</taxon>
        <taxon>Candidatus Pelagibacterales</taxon>
        <taxon>Candidatus Pelagibacterales incertae sedis</taxon>
        <taxon>Candidatus Fonsibacter</taxon>
    </lineage>
</organism>
<evidence type="ECO:0000256" key="3">
    <source>
        <dbReference type="ARBA" id="ARBA00022692"/>
    </source>
</evidence>
<dbReference type="AlphaFoldDB" id="A0A964UXF3"/>
<comment type="caution">
    <text evidence="7">The sequence shown here is derived from an EMBL/GenBank/DDBJ whole genome shotgun (WGS) entry which is preliminary data.</text>
</comment>
<sequence>MLKIYNYMATGILVTGFVALFLFKYSVVTNEAGSITGLTNLGNAIYNSALMWVIAFAPLGIVLWMSFGLAKMTASKAQTLFWVFAGLMGASLSSIFMVYTGVSIARVFFITAATFATMSLYGYTTKSDLTKLGSFLMMGLIGIIIASIVNIFLKSTQLDFIVSILGVIIFVGLTAYDTQKIKDMYFDGGDSEVMAKKSIMGALTLYLDFINLFVMLLRFFGDKRE</sequence>
<dbReference type="EMBL" id="RGOB01000044">
    <property type="protein sequence ID" value="NCU53094.1"/>
    <property type="molecule type" value="Genomic_DNA"/>
</dbReference>
<evidence type="ECO:0000313" key="9">
    <source>
        <dbReference type="EMBL" id="NCU53094.1"/>
    </source>
</evidence>
<evidence type="ECO:0000256" key="4">
    <source>
        <dbReference type="ARBA" id="ARBA00022989"/>
    </source>
</evidence>
<name>A0A964UXF3_9PROT</name>
<feature type="transmembrane region" description="Helical" evidence="6">
    <location>
        <begin position="160"/>
        <end position="178"/>
    </location>
</feature>
<dbReference type="Proteomes" id="UP000747791">
    <property type="component" value="Unassembled WGS sequence"/>
</dbReference>
<keyword evidence="4 6" id="KW-1133">Transmembrane helix</keyword>
<gene>
    <name evidence="7" type="ORF">EBV32_00495</name>
    <name evidence="8" type="ORF">EBX29_03760</name>
    <name evidence="9" type="ORF">EBX74_02155</name>
</gene>
<accession>A0A964UXF3</accession>
<evidence type="ECO:0000313" key="8">
    <source>
        <dbReference type="EMBL" id="NCU50867.1"/>
    </source>
</evidence>
<dbReference type="InterPro" id="IPR006214">
    <property type="entry name" value="Bax_inhibitor_1-related"/>
</dbReference>
<evidence type="ECO:0000313" key="10">
    <source>
        <dbReference type="Proteomes" id="UP000713222"/>
    </source>
</evidence>
<dbReference type="EMBL" id="RGET01000003">
    <property type="protein sequence ID" value="NBN87563.1"/>
    <property type="molecule type" value="Genomic_DNA"/>
</dbReference>
<dbReference type="PANTHER" id="PTHR23291">
    <property type="entry name" value="BAX INHIBITOR-RELATED"/>
    <property type="match status" value="1"/>
</dbReference>
<comment type="subcellular location">
    <subcellularLocation>
        <location evidence="1">Membrane</location>
        <topology evidence="1">Multi-pass membrane protein</topology>
    </subcellularLocation>
</comment>
<dbReference type="Pfam" id="PF01027">
    <property type="entry name" value="Bax1-I"/>
    <property type="match status" value="1"/>
</dbReference>